<dbReference type="PANTHER" id="PTHR43222">
    <property type="entry name" value="NUDIX HYDROLASE 23"/>
    <property type="match status" value="1"/>
</dbReference>
<keyword evidence="3" id="KW-1185">Reference proteome</keyword>
<evidence type="ECO:0000313" key="3">
    <source>
        <dbReference type="Proteomes" id="UP000199230"/>
    </source>
</evidence>
<dbReference type="Gene3D" id="3.90.79.10">
    <property type="entry name" value="Nucleoside Triphosphate Pyrophosphohydrolase"/>
    <property type="match status" value="1"/>
</dbReference>
<feature type="domain" description="Nudix hydrolase" evidence="1">
    <location>
        <begin position="10"/>
        <end position="139"/>
    </location>
</feature>
<gene>
    <name evidence="2" type="ORF">SAMN05192546_102182</name>
</gene>
<dbReference type="InterPro" id="IPR000086">
    <property type="entry name" value="NUDIX_hydrolase_dom"/>
</dbReference>
<dbReference type="Pfam" id="PF00293">
    <property type="entry name" value="NUDIX"/>
    <property type="match status" value="1"/>
</dbReference>
<sequence length="147" mass="17177">MLPQRGEKMRYETSAGGVVICGNAVLLLKKYNGDWVLPKGKVEKKETIREAAYREVYEESLVKAEIIKYLGSIHYVYQAGWAKNEKIYKTVHWFLMKSKMLRCSPLKKEGFIDARFVHRDRVLEMVKYSDEQKMILKALLNDVETVK</sequence>
<dbReference type="STRING" id="159292.SAMN05192546_102182"/>
<reference evidence="2 3" key="1">
    <citation type="submission" date="2016-10" db="EMBL/GenBank/DDBJ databases">
        <authorList>
            <person name="de Groot N.N."/>
        </authorList>
    </citation>
    <scope>NUCLEOTIDE SEQUENCE [LARGE SCALE GENOMIC DNA]</scope>
    <source>
        <strain evidence="2 3">APO</strain>
    </source>
</reference>
<accession>A0A1H3K2K3</accession>
<dbReference type="Proteomes" id="UP000199230">
    <property type="component" value="Unassembled WGS sequence"/>
</dbReference>
<dbReference type="PROSITE" id="PS51462">
    <property type="entry name" value="NUDIX"/>
    <property type="match status" value="1"/>
</dbReference>
<dbReference type="EMBL" id="FNPV01000002">
    <property type="protein sequence ID" value="SDY45744.1"/>
    <property type="molecule type" value="Genomic_DNA"/>
</dbReference>
<proteinExistence type="predicted"/>
<protein>
    <submittedName>
        <fullName evidence="2">NUDIX domain-containing protein</fullName>
    </submittedName>
</protein>
<dbReference type="InterPro" id="IPR015797">
    <property type="entry name" value="NUDIX_hydrolase-like_dom_sf"/>
</dbReference>
<evidence type="ECO:0000259" key="1">
    <source>
        <dbReference type="PROSITE" id="PS51462"/>
    </source>
</evidence>
<organism evidence="2 3">
    <name type="scientific">Tindallia californiensis</name>
    <dbReference type="NCBI Taxonomy" id="159292"/>
    <lineage>
        <taxon>Bacteria</taxon>
        <taxon>Bacillati</taxon>
        <taxon>Bacillota</taxon>
        <taxon>Clostridia</taxon>
        <taxon>Peptostreptococcales</taxon>
        <taxon>Tindalliaceae</taxon>
        <taxon>Tindallia</taxon>
    </lineage>
</organism>
<dbReference type="AlphaFoldDB" id="A0A1H3K2K3"/>
<dbReference type="CDD" id="cd03673">
    <property type="entry name" value="NUDIX_Ap6A_hydrolase"/>
    <property type="match status" value="1"/>
</dbReference>
<dbReference type="SUPFAM" id="SSF55811">
    <property type="entry name" value="Nudix"/>
    <property type="match status" value="1"/>
</dbReference>
<evidence type="ECO:0000313" key="2">
    <source>
        <dbReference type="EMBL" id="SDY45744.1"/>
    </source>
</evidence>
<name>A0A1H3K2K3_9FIRM</name>
<dbReference type="PANTHER" id="PTHR43222:SF2">
    <property type="entry name" value="NUDIX HYDROLASE 23, CHLOROPLASTIC"/>
    <property type="match status" value="1"/>
</dbReference>